<dbReference type="Pfam" id="PF09685">
    <property type="entry name" value="MamF_MmsF"/>
    <property type="match status" value="1"/>
</dbReference>
<reference evidence="7" key="1">
    <citation type="submission" date="2016-10" db="EMBL/GenBank/DDBJ databases">
        <authorList>
            <person name="Varghese N."/>
            <person name="Submissions S."/>
        </authorList>
    </citation>
    <scope>NUCLEOTIDE SEQUENCE [LARGE SCALE GENOMIC DNA]</scope>
    <source>
        <strain evidence="7">Mob M</strain>
    </source>
</reference>
<dbReference type="RefSeq" id="WP_091937717.1">
    <property type="nucleotide sequence ID" value="NZ_FOUJ01000006.1"/>
</dbReference>
<sequence>MTYKTKIGLDENIVAALSYVGFWITGIIFLLIEPDNKFVRFHAMQSLLIFLPLSLLIFIVGWVPYVGWIIADFLGFGALFFILVLVIIAYRGVLLKIPLVGSYAYKLIYQ</sequence>
<evidence type="ECO:0000256" key="2">
    <source>
        <dbReference type="ARBA" id="ARBA00022692"/>
    </source>
</evidence>
<dbReference type="OrthoDB" id="329551at2157"/>
<comment type="subcellular location">
    <subcellularLocation>
        <location evidence="1">Membrane</location>
        <topology evidence="1">Multi-pass membrane protein</topology>
    </subcellularLocation>
</comment>
<protein>
    <submittedName>
        <fullName evidence="6">Uncharacterized membrane protein</fullName>
    </submittedName>
</protein>
<keyword evidence="2 5" id="KW-0812">Transmembrane</keyword>
<gene>
    <name evidence="6" type="ORF">SAMN04488696_2662</name>
</gene>
<evidence type="ECO:0000256" key="1">
    <source>
        <dbReference type="ARBA" id="ARBA00004141"/>
    </source>
</evidence>
<dbReference type="PANTHER" id="PTHR36460">
    <property type="entry name" value="UPF0132 DOMAIN PROTEIN (AFU_ORTHOLOGUE AFUA_3G10255)"/>
    <property type="match status" value="1"/>
</dbReference>
<keyword evidence="3 5" id="KW-1133">Transmembrane helix</keyword>
<dbReference type="InterPro" id="IPR019109">
    <property type="entry name" value="MamF_MmsF"/>
</dbReference>
<feature type="transmembrane region" description="Helical" evidence="5">
    <location>
        <begin position="69"/>
        <end position="90"/>
    </location>
</feature>
<keyword evidence="7" id="KW-1185">Reference proteome</keyword>
<dbReference type="EMBL" id="FOUJ01000006">
    <property type="protein sequence ID" value="SFM85954.1"/>
    <property type="molecule type" value="Genomic_DNA"/>
</dbReference>
<organism evidence="6 7">
    <name type="scientific">Methanolobus profundi</name>
    <dbReference type="NCBI Taxonomy" id="487685"/>
    <lineage>
        <taxon>Archaea</taxon>
        <taxon>Methanobacteriati</taxon>
        <taxon>Methanobacteriota</taxon>
        <taxon>Stenosarchaea group</taxon>
        <taxon>Methanomicrobia</taxon>
        <taxon>Methanosarcinales</taxon>
        <taxon>Methanosarcinaceae</taxon>
        <taxon>Methanolobus</taxon>
    </lineage>
</organism>
<keyword evidence="4 5" id="KW-0472">Membrane</keyword>
<dbReference type="AlphaFoldDB" id="A0A1I4UAH4"/>
<evidence type="ECO:0000256" key="4">
    <source>
        <dbReference type="ARBA" id="ARBA00023136"/>
    </source>
</evidence>
<accession>A0A1I4UAH4</accession>
<name>A0A1I4UAH4_9EURY</name>
<feature type="transmembrane region" description="Helical" evidence="5">
    <location>
        <begin position="12"/>
        <end position="32"/>
    </location>
</feature>
<evidence type="ECO:0000256" key="3">
    <source>
        <dbReference type="ARBA" id="ARBA00022989"/>
    </source>
</evidence>
<proteinExistence type="predicted"/>
<dbReference type="STRING" id="487685.SAMN04488696_2662"/>
<evidence type="ECO:0000313" key="7">
    <source>
        <dbReference type="Proteomes" id="UP000198535"/>
    </source>
</evidence>
<dbReference type="PANTHER" id="PTHR36460:SF1">
    <property type="entry name" value="UPF0132 DOMAIN PROTEIN (AFU_ORTHOLOGUE AFUA_3G10255)"/>
    <property type="match status" value="1"/>
</dbReference>
<evidence type="ECO:0000313" key="6">
    <source>
        <dbReference type="EMBL" id="SFM85954.1"/>
    </source>
</evidence>
<evidence type="ECO:0000256" key="5">
    <source>
        <dbReference type="SAM" id="Phobius"/>
    </source>
</evidence>
<dbReference type="Proteomes" id="UP000198535">
    <property type="component" value="Unassembled WGS sequence"/>
</dbReference>
<feature type="transmembrane region" description="Helical" evidence="5">
    <location>
        <begin position="44"/>
        <end position="63"/>
    </location>
</feature>
<dbReference type="GO" id="GO:0016020">
    <property type="term" value="C:membrane"/>
    <property type="evidence" value="ECO:0007669"/>
    <property type="project" value="UniProtKB-SubCell"/>
</dbReference>